<dbReference type="RefSeq" id="WP_264792372.1">
    <property type="nucleotide sequence ID" value="NZ_AP026867.1"/>
</dbReference>
<proteinExistence type="predicted"/>
<dbReference type="SUPFAM" id="SSF48452">
    <property type="entry name" value="TPR-like"/>
    <property type="match status" value="1"/>
</dbReference>
<organism evidence="3 4">
    <name type="scientific">Aureispira anguillae</name>
    <dbReference type="NCBI Taxonomy" id="2864201"/>
    <lineage>
        <taxon>Bacteria</taxon>
        <taxon>Pseudomonadati</taxon>
        <taxon>Bacteroidota</taxon>
        <taxon>Saprospiria</taxon>
        <taxon>Saprospirales</taxon>
        <taxon>Saprospiraceae</taxon>
        <taxon>Aureispira</taxon>
    </lineage>
</organism>
<dbReference type="SMART" id="SM00028">
    <property type="entry name" value="TPR"/>
    <property type="match status" value="3"/>
</dbReference>
<dbReference type="InterPro" id="IPR011990">
    <property type="entry name" value="TPR-like_helical_dom_sf"/>
</dbReference>
<reference evidence="3" key="1">
    <citation type="submission" date="2022-09" db="EMBL/GenBank/DDBJ databases">
        <title>Aureispira anguillicida sp. nov., isolated from Leptocephalus of Japanese eel Anguilla japonica.</title>
        <authorList>
            <person name="Yuasa K."/>
            <person name="Mekata T."/>
            <person name="Ikunari K."/>
        </authorList>
    </citation>
    <scope>NUCLEOTIDE SEQUENCE</scope>
    <source>
        <strain evidence="3">EL160426</strain>
    </source>
</reference>
<dbReference type="EMBL" id="AP026867">
    <property type="protein sequence ID" value="BDS11169.1"/>
    <property type="molecule type" value="Genomic_DNA"/>
</dbReference>
<sequence length="437" mass="48526">MKKFLLGFLAVASVATTNAQNPKTSMTNAAMSLEMYDTDPSKIEELEKAKNDIDYAAGHEKTASDPKVWRYRGKIYNRIAFNAKLKAEHKNAGVMALESFSKSWDLEAAKLEEKGKDIAKIPAKSEFKSGFEGACRALYNGGADAYNAQDYDLAYQCFTGILTIKPKTSSGLAKKPISLITSSKIDMEQEAARLGGMSAIQLGKPKEAETLLLPLLDGKKISEKLIPTTYSMLAGAWQKEGNLKKAKETLGKARKLYPTNQSLLIAEINIALSEGKLQELEGKLKQAVEGDKENVELHFVLGNVYDGIFREKLEAGESNLAEDFFKKAVNWYKKAAEIDPKHFNSSYSLGALHVNYSNSFAKAMNEITNMKDPKFKELETKYNELLDLGLAHLQTAEEVKPNDLGVAIALKEVYSRKNDENNYTKYKEKVEALQKKG</sequence>
<evidence type="ECO:0000313" key="4">
    <source>
        <dbReference type="Proteomes" id="UP001060919"/>
    </source>
</evidence>
<accession>A0A916DQH1</accession>
<evidence type="ECO:0000256" key="2">
    <source>
        <dbReference type="SAM" id="SignalP"/>
    </source>
</evidence>
<dbReference type="AlphaFoldDB" id="A0A916DQH1"/>
<name>A0A916DQH1_9BACT</name>
<keyword evidence="4" id="KW-1185">Reference proteome</keyword>
<protein>
    <recommendedName>
        <fullName evidence="5">Tetratricopeptide repeat protein</fullName>
    </recommendedName>
</protein>
<dbReference type="InterPro" id="IPR019734">
    <property type="entry name" value="TPR_rpt"/>
</dbReference>
<gene>
    <name evidence="3" type="ORF">AsAng_0018800</name>
</gene>
<dbReference type="KEGG" id="aup:AsAng_0018800"/>
<feature type="signal peptide" evidence="2">
    <location>
        <begin position="1"/>
        <end position="19"/>
    </location>
</feature>
<dbReference type="Gene3D" id="1.25.40.10">
    <property type="entry name" value="Tetratricopeptide repeat domain"/>
    <property type="match status" value="2"/>
</dbReference>
<keyword evidence="2" id="KW-0732">Signal</keyword>
<evidence type="ECO:0008006" key="5">
    <source>
        <dbReference type="Google" id="ProtNLM"/>
    </source>
</evidence>
<feature type="repeat" description="TPR" evidence="1">
    <location>
        <begin position="227"/>
        <end position="260"/>
    </location>
</feature>
<evidence type="ECO:0000313" key="3">
    <source>
        <dbReference type="EMBL" id="BDS11169.1"/>
    </source>
</evidence>
<feature type="chain" id="PRO_5036926428" description="Tetratricopeptide repeat protein" evidence="2">
    <location>
        <begin position="20"/>
        <end position="437"/>
    </location>
</feature>
<keyword evidence="1" id="KW-0802">TPR repeat</keyword>
<evidence type="ECO:0000256" key="1">
    <source>
        <dbReference type="PROSITE-ProRule" id="PRU00339"/>
    </source>
</evidence>
<dbReference type="PROSITE" id="PS50005">
    <property type="entry name" value="TPR"/>
    <property type="match status" value="1"/>
</dbReference>
<dbReference type="Proteomes" id="UP001060919">
    <property type="component" value="Chromosome"/>
</dbReference>